<protein>
    <recommendedName>
        <fullName evidence="3">D-glutamate cyclase-like C-terminal domain-containing protein</fullName>
    </recommendedName>
</protein>
<keyword evidence="2" id="KW-0456">Lyase</keyword>
<comment type="similarity">
    <text evidence="1">Belongs to the D-glutamate cyclase family.</text>
</comment>
<gene>
    <name evidence="4" type="ORF">MG293_014479</name>
</gene>
<feature type="non-terminal residue" evidence="4">
    <location>
        <position position="1"/>
    </location>
</feature>
<organism evidence="4 5">
    <name type="scientific">Ovis ammon polii</name>
    <dbReference type="NCBI Taxonomy" id="230172"/>
    <lineage>
        <taxon>Eukaryota</taxon>
        <taxon>Metazoa</taxon>
        <taxon>Chordata</taxon>
        <taxon>Craniata</taxon>
        <taxon>Vertebrata</taxon>
        <taxon>Euteleostomi</taxon>
        <taxon>Mammalia</taxon>
        <taxon>Eutheria</taxon>
        <taxon>Laurasiatheria</taxon>
        <taxon>Artiodactyla</taxon>
        <taxon>Ruminantia</taxon>
        <taxon>Pecora</taxon>
        <taxon>Bovidae</taxon>
        <taxon>Caprinae</taxon>
        <taxon>Ovis</taxon>
    </lineage>
</organism>
<dbReference type="Proteomes" id="UP001214576">
    <property type="component" value="Unassembled WGS sequence"/>
</dbReference>
<dbReference type="InterPro" id="IPR025504">
    <property type="entry name" value="GLUCM_C"/>
</dbReference>
<dbReference type="InterPro" id="IPR009906">
    <property type="entry name" value="D-Glu_cyclase"/>
</dbReference>
<reference evidence="4" key="1">
    <citation type="submission" date="2022-03" db="EMBL/GenBank/DDBJ databases">
        <title>Genomic analyses of argali, domestic sheep and their hybrids provide insights into chromosomal evolution, heterosis and genetic basis of agronomic traits.</title>
        <authorList>
            <person name="Li M."/>
        </authorList>
    </citation>
    <scope>NUCLEOTIDE SEQUENCE</scope>
    <source>
        <strain evidence="4">CAU-MHL-2022a</strain>
        <tissue evidence="4">Skin</tissue>
    </source>
</reference>
<evidence type="ECO:0000259" key="3">
    <source>
        <dbReference type="Pfam" id="PF14336"/>
    </source>
</evidence>
<dbReference type="GO" id="GO:0047820">
    <property type="term" value="F:D-glutamate cyclase activity"/>
    <property type="evidence" value="ECO:0007669"/>
    <property type="project" value="TreeGrafter"/>
</dbReference>
<keyword evidence="5" id="KW-1185">Reference proteome</keyword>
<dbReference type="AlphaFoldDB" id="A0AAD4TWL6"/>
<evidence type="ECO:0000313" key="5">
    <source>
        <dbReference type="Proteomes" id="UP001214576"/>
    </source>
</evidence>
<dbReference type="EMBL" id="JAKZEL010000018">
    <property type="protein sequence ID" value="KAI4535253.1"/>
    <property type="molecule type" value="Genomic_DNA"/>
</dbReference>
<dbReference type="Pfam" id="PF07286">
    <property type="entry name" value="D-Glu_cyclase"/>
    <property type="match status" value="1"/>
</dbReference>
<feature type="domain" description="D-glutamate cyclase-like C-terminal" evidence="3">
    <location>
        <begin position="199"/>
        <end position="493"/>
    </location>
</feature>
<comment type="caution">
    <text evidence="4">The sequence shown here is derived from an EMBL/GenBank/DDBJ whole genome shotgun (WGS) entry which is preliminary data.</text>
</comment>
<accession>A0AAD4TWL6</accession>
<dbReference type="Gene3D" id="3.90.1640.20">
    <property type="entry name" value="TON_0340"/>
    <property type="match status" value="1"/>
</dbReference>
<sequence>MYTGSLPSLEESSEQLKDTVTFLLGGSFSLGGVWEDAGLPAYKTAVSCASIAAFWCPLVVTMMPAPKDKLGRLVQATWSMLGWIVSASTKPCGIHFLFPSEELLGIRDLSKPDYREVVVCQLGCVPEHWTSLKAVGSCIIPRWLSLAHQGCTVTTNLKGTATPTRHLTPEGVPEIHHISRDLLHYSMASAAAIQRISELEMIIAIDPGNKPAAGRWVSCLSELLQASLAWSHARSMLLTTGFPMYFNYQPPDRLPGAVALAAFLQALEKGASMVVDQRDECAQAACVLKTSTPILTYQGRSVGAAQVFLCREGNPKSPRSVCLIPGCHCYNARKRNVEHLGDPIDDLLLGAHKVPGISSTGNDKGNKLGMDKVKEAVKRHVRNGDIITCDMEADFAVIEAKFSDGQPRSLCLDLYFLSSCEVHRHYLRNVTGPFRPPGKQNWIQALPSVTKEEKLPGILVQHGVWSRFPGTLGTEVDRLLLHGTHAQMIQKLMGIT</sequence>
<dbReference type="Gene3D" id="3.30.2040.10">
    <property type="entry name" value="PSTPO5379-like domain"/>
    <property type="match status" value="1"/>
</dbReference>
<evidence type="ECO:0000313" key="4">
    <source>
        <dbReference type="EMBL" id="KAI4535253.1"/>
    </source>
</evidence>
<evidence type="ECO:0000256" key="1">
    <source>
        <dbReference type="ARBA" id="ARBA00007896"/>
    </source>
</evidence>
<dbReference type="SUPFAM" id="SSF160920">
    <property type="entry name" value="PSTPO5379-like"/>
    <property type="match status" value="1"/>
</dbReference>
<dbReference type="GO" id="GO:0006536">
    <property type="term" value="P:glutamate metabolic process"/>
    <property type="evidence" value="ECO:0007669"/>
    <property type="project" value="TreeGrafter"/>
</dbReference>
<dbReference type="PANTHER" id="PTHR32022">
    <property type="entry name" value="D-GLUTAMATE CYCLASE, MITOCHONDRIAL"/>
    <property type="match status" value="1"/>
</dbReference>
<dbReference type="Pfam" id="PF14336">
    <property type="entry name" value="GLUCM-like_C"/>
    <property type="match status" value="1"/>
</dbReference>
<dbReference type="InterPro" id="IPR038021">
    <property type="entry name" value="Putative_hydro-lyase"/>
</dbReference>
<name>A0AAD4TWL6_OVIAM</name>
<evidence type="ECO:0000256" key="2">
    <source>
        <dbReference type="ARBA" id="ARBA00023239"/>
    </source>
</evidence>
<proteinExistence type="inferred from homology"/>
<dbReference type="PANTHER" id="PTHR32022:SF10">
    <property type="entry name" value="D-GLUTAMATE CYCLASE, MITOCHONDRIAL"/>
    <property type="match status" value="1"/>
</dbReference>